<dbReference type="Ensembl" id="ENSMGAT00000037250.1">
    <property type="protein sequence ID" value="ENSMGAP00000029385.1"/>
    <property type="gene ID" value="ENSMGAG00000017573.1"/>
</dbReference>
<name>A0A803YC88_MELGA</name>
<accession>A0A803YC88</accession>
<keyword evidence="3" id="KW-1185">Reference proteome</keyword>
<dbReference type="InterPro" id="IPR036051">
    <property type="entry name" value="KRAB_dom_sf"/>
</dbReference>
<evidence type="ECO:0000313" key="3">
    <source>
        <dbReference type="Proteomes" id="UP000001645"/>
    </source>
</evidence>
<reference evidence="2" key="1">
    <citation type="journal article" date="2010" name="PLoS Biol.">
        <title>Multi-platform next-generation sequencing of the domestic turkey (Meleagris gallopavo): genome assembly and analysis.</title>
        <authorList>
            <person name="Dalloul R.A."/>
            <person name="Long J.A."/>
            <person name="Zimin A.V."/>
            <person name="Aslam L."/>
            <person name="Beal K."/>
            <person name="Blomberg L.A."/>
            <person name="Bouffard P."/>
            <person name="Burt D.W."/>
            <person name="Crasta O."/>
            <person name="Crooijmans R.P."/>
            <person name="Cooper K."/>
            <person name="Coulombe R.A."/>
            <person name="De S."/>
            <person name="Delany M.E."/>
            <person name="Dodgson J.B."/>
            <person name="Dong J.J."/>
            <person name="Evans C."/>
            <person name="Frederickson K.M."/>
            <person name="Flicek P."/>
            <person name="Florea L."/>
            <person name="Folkerts O."/>
            <person name="Groenen M.A."/>
            <person name="Harkins T.T."/>
            <person name="Herrero J."/>
            <person name="Hoffmann S."/>
            <person name="Megens H.J."/>
            <person name="Jiang A."/>
            <person name="de Jong P."/>
            <person name="Kaiser P."/>
            <person name="Kim H."/>
            <person name="Kim K.W."/>
            <person name="Kim S."/>
            <person name="Langenberger D."/>
            <person name="Lee M.K."/>
            <person name="Lee T."/>
            <person name="Mane S."/>
            <person name="Marcais G."/>
            <person name="Marz M."/>
            <person name="McElroy A.P."/>
            <person name="Modise T."/>
            <person name="Nefedov M."/>
            <person name="Notredame C."/>
            <person name="Paton I.R."/>
            <person name="Payne W.S."/>
            <person name="Pertea G."/>
            <person name="Prickett D."/>
            <person name="Puiu D."/>
            <person name="Qioa D."/>
            <person name="Raineri E."/>
            <person name="Ruffier M."/>
            <person name="Salzberg S.L."/>
            <person name="Schatz M.C."/>
            <person name="Scheuring C."/>
            <person name="Schmidt C.J."/>
            <person name="Schroeder S."/>
            <person name="Searle S.M."/>
            <person name="Smith E.J."/>
            <person name="Smith J."/>
            <person name="Sonstegard T.S."/>
            <person name="Stadler P.F."/>
            <person name="Tafer H."/>
            <person name="Tu Z.J."/>
            <person name="Van Tassell C.P."/>
            <person name="Vilella A.J."/>
            <person name="Williams K.P."/>
            <person name="Yorke J.A."/>
            <person name="Zhang L."/>
            <person name="Zhang H.B."/>
            <person name="Zhang X."/>
            <person name="Zhang Y."/>
            <person name="Reed K.M."/>
        </authorList>
    </citation>
    <scope>NUCLEOTIDE SEQUENCE [LARGE SCALE GENOMIC DNA]</scope>
</reference>
<reference evidence="2" key="3">
    <citation type="submission" date="2025-09" db="UniProtKB">
        <authorList>
            <consortium name="Ensembl"/>
        </authorList>
    </citation>
    <scope>IDENTIFICATION</scope>
</reference>
<evidence type="ECO:0000259" key="1">
    <source>
        <dbReference type="Pfam" id="PF01352"/>
    </source>
</evidence>
<dbReference type="InParanoid" id="A0A803YC88"/>
<organism evidence="2 3">
    <name type="scientific">Meleagris gallopavo</name>
    <name type="common">Wild turkey</name>
    <dbReference type="NCBI Taxonomy" id="9103"/>
    <lineage>
        <taxon>Eukaryota</taxon>
        <taxon>Metazoa</taxon>
        <taxon>Chordata</taxon>
        <taxon>Craniata</taxon>
        <taxon>Vertebrata</taxon>
        <taxon>Euteleostomi</taxon>
        <taxon>Archelosauria</taxon>
        <taxon>Archosauria</taxon>
        <taxon>Dinosauria</taxon>
        <taxon>Saurischia</taxon>
        <taxon>Theropoda</taxon>
        <taxon>Coelurosauria</taxon>
        <taxon>Aves</taxon>
        <taxon>Neognathae</taxon>
        <taxon>Galloanserae</taxon>
        <taxon>Galliformes</taxon>
        <taxon>Phasianidae</taxon>
        <taxon>Meleagridinae</taxon>
        <taxon>Meleagris</taxon>
    </lineage>
</organism>
<dbReference type="GeneTree" id="ENSGT01040000242481"/>
<proteinExistence type="predicted"/>
<protein>
    <recommendedName>
        <fullName evidence="1">KRAB domain-containing protein</fullName>
    </recommendedName>
</protein>
<dbReference type="InterPro" id="IPR001909">
    <property type="entry name" value="KRAB"/>
</dbReference>
<dbReference type="AlphaFoldDB" id="A0A803YC88"/>
<dbReference type="Pfam" id="PF01352">
    <property type="entry name" value="KRAB"/>
    <property type="match status" value="1"/>
</dbReference>
<evidence type="ECO:0000313" key="2">
    <source>
        <dbReference type="Ensembl" id="ENSMGAP00000029385.1"/>
    </source>
</evidence>
<dbReference type="SUPFAM" id="SSF109640">
    <property type="entry name" value="KRAB domain (Kruppel-associated box)"/>
    <property type="match status" value="1"/>
</dbReference>
<reference evidence="2" key="2">
    <citation type="submission" date="2025-08" db="UniProtKB">
        <authorList>
            <consortium name="Ensembl"/>
        </authorList>
    </citation>
    <scope>IDENTIFICATION</scope>
</reference>
<dbReference type="Proteomes" id="UP000001645">
    <property type="component" value="Unplaced"/>
</dbReference>
<dbReference type="GO" id="GO:0006355">
    <property type="term" value="P:regulation of DNA-templated transcription"/>
    <property type="evidence" value="ECO:0007669"/>
    <property type="project" value="InterPro"/>
</dbReference>
<dbReference type="Gene3D" id="6.10.140.140">
    <property type="match status" value="1"/>
</dbReference>
<sequence>PGKSSAAGLSAKVAVYFSREEWALLDPQCVASLGAPSSSPVEVQRGDISVWWEKEFCQNCSDKSIGTIERCYKGMEEHFLSL</sequence>
<feature type="domain" description="KRAB" evidence="1">
    <location>
        <begin position="13"/>
        <end position="27"/>
    </location>
</feature>